<reference evidence="1 2" key="1">
    <citation type="submission" date="2019-12" db="EMBL/GenBank/DDBJ databases">
        <authorList>
            <person name="Yuan C.-G."/>
        </authorList>
    </citation>
    <scope>NUCLEOTIDE SEQUENCE [LARGE SCALE GENOMIC DNA]</scope>
    <source>
        <strain evidence="1 2">KCTC 23863</strain>
    </source>
</reference>
<dbReference type="RefSeq" id="WP_160885243.1">
    <property type="nucleotide sequence ID" value="NZ_WURB01000009.1"/>
</dbReference>
<keyword evidence="2" id="KW-1185">Reference proteome</keyword>
<reference evidence="1 2" key="2">
    <citation type="submission" date="2020-01" db="EMBL/GenBank/DDBJ databases">
        <title>Microvirga sp. nov., an arsenate reduction bacterium isolated from Tibet hotspring sediments.</title>
        <authorList>
            <person name="Xian W.-D."/>
            <person name="Li W.-J."/>
        </authorList>
    </citation>
    <scope>NUCLEOTIDE SEQUENCE [LARGE SCALE GENOMIC DNA]</scope>
    <source>
        <strain evidence="1 2">KCTC 23863</strain>
    </source>
</reference>
<dbReference type="GO" id="GO:0004623">
    <property type="term" value="F:phospholipase A2 activity"/>
    <property type="evidence" value="ECO:0007669"/>
    <property type="project" value="InterPro"/>
</dbReference>
<sequence length="280" mass="29712">MSVNWDILVPGPGGVLIPTYGKYGGPGYSDGEVLDYPTQPVDYSSKPVDALDALFKRHDKAYDSLDPLDRAIGDLALLEGISRLPNGQLDPEASVYAGLATLLFIQQLTIVNDHPELLSEKAAIRYTSGALHDIERGLAELDASDRTALQDWLEDTAIAAGGTVAEEVAGLLSIIELHGLQARISNVHLAGPKLAGADGGTFAPLFTADDRSFDFAEATHLSKGQQIAGEIFSGDFSAVLTPFRADGPDRPQQGASLSDEGAGLIAPEHQKHLLADYLLL</sequence>
<dbReference type="EMBL" id="WURB01000009">
    <property type="protein sequence ID" value="MXQ12657.1"/>
    <property type="molecule type" value="Genomic_DNA"/>
</dbReference>
<dbReference type="OrthoDB" id="8021051at2"/>
<protein>
    <submittedName>
        <fullName evidence="1">Uncharacterized protein</fullName>
    </submittedName>
</protein>
<gene>
    <name evidence="1" type="ORF">GR328_14555</name>
</gene>
<dbReference type="Proteomes" id="UP000436483">
    <property type="component" value="Unassembled WGS sequence"/>
</dbReference>
<comment type="caution">
    <text evidence="1">The sequence shown here is derived from an EMBL/GenBank/DDBJ whole genome shotgun (WGS) entry which is preliminary data.</text>
</comment>
<dbReference type="GO" id="GO:0050482">
    <property type="term" value="P:arachidonate secretion"/>
    <property type="evidence" value="ECO:0007669"/>
    <property type="project" value="InterPro"/>
</dbReference>
<dbReference type="AlphaFoldDB" id="A0A7X3MSY6"/>
<dbReference type="Gene3D" id="1.20.90.10">
    <property type="entry name" value="Phospholipase A2 domain"/>
    <property type="match status" value="1"/>
</dbReference>
<accession>A0A7X3MSY6</accession>
<dbReference type="GO" id="GO:0006644">
    <property type="term" value="P:phospholipid metabolic process"/>
    <property type="evidence" value="ECO:0007669"/>
    <property type="project" value="InterPro"/>
</dbReference>
<organism evidence="1 2">
    <name type="scientific">Microvirga makkahensis</name>
    <dbReference type="NCBI Taxonomy" id="1128670"/>
    <lineage>
        <taxon>Bacteria</taxon>
        <taxon>Pseudomonadati</taxon>
        <taxon>Pseudomonadota</taxon>
        <taxon>Alphaproteobacteria</taxon>
        <taxon>Hyphomicrobiales</taxon>
        <taxon>Methylobacteriaceae</taxon>
        <taxon>Microvirga</taxon>
    </lineage>
</organism>
<proteinExistence type="predicted"/>
<dbReference type="InterPro" id="IPR036444">
    <property type="entry name" value="PLipase_A2_dom_sf"/>
</dbReference>
<name>A0A7X3MSY6_9HYPH</name>
<evidence type="ECO:0000313" key="2">
    <source>
        <dbReference type="Proteomes" id="UP000436483"/>
    </source>
</evidence>
<evidence type="ECO:0000313" key="1">
    <source>
        <dbReference type="EMBL" id="MXQ12657.1"/>
    </source>
</evidence>